<evidence type="ECO:0000256" key="1">
    <source>
        <dbReference type="ARBA" id="ARBA00004613"/>
    </source>
</evidence>
<evidence type="ECO:0000256" key="2">
    <source>
        <dbReference type="ARBA" id="ARBA00022525"/>
    </source>
</evidence>
<dbReference type="PANTHER" id="PTHR10334">
    <property type="entry name" value="CYSTEINE-RICH SECRETORY PROTEIN-RELATED"/>
    <property type="match status" value="1"/>
</dbReference>
<accession>A0A182J1A2</accession>
<dbReference type="InterPro" id="IPR014044">
    <property type="entry name" value="CAP_dom"/>
</dbReference>
<reference evidence="3" key="1">
    <citation type="submission" date="2022-08" db="UniProtKB">
        <authorList>
            <consortium name="EnsemblMetazoa"/>
        </authorList>
    </citation>
    <scope>IDENTIFICATION</scope>
    <source>
        <strain evidence="3">EBRO</strain>
    </source>
</reference>
<dbReference type="SMART" id="SM00198">
    <property type="entry name" value="SCP"/>
    <property type="match status" value="1"/>
</dbReference>
<dbReference type="SUPFAM" id="SSF55797">
    <property type="entry name" value="PR-1-like"/>
    <property type="match status" value="1"/>
</dbReference>
<dbReference type="InterPro" id="IPR001283">
    <property type="entry name" value="CRISP-related"/>
</dbReference>
<proteinExistence type="predicted"/>
<dbReference type="VEuPathDB" id="VectorBase:AATE009443"/>
<dbReference type="Pfam" id="PF00188">
    <property type="entry name" value="CAP"/>
    <property type="match status" value="1"/>
</dbReference>
<dbReference type="EnsemblMetazoa" id="AATE009443-RA">
    <property type="protein sequence ID" value="AATE009443-PA.1"/>
    <property type="gene ID" value="AATE009443"/>
</dbReference>
<keyword evidence="2" id="KW-0964">Secreted</keyword>
<protein>
    <submittedName>
        <fullName evidence="3">SCP domain-containing protein</fullName>
    </submittedName>
</protein>
<comment type="subcellular location">
    <subcellularLocation>
        <location evidence="1">Secreted</location>
    </subcellularLocation>
</comment>
<dbReference type="CDD" id="cd05380">
    <property type="entry name" value="CAP_euk"/>
    <property type="match status" value="1"/>
</dbReference>
<evidence type="ECO:0000313" key="3">
    <source>
        <dbReference type="EnsemblMetazoa" id="AATE009443-PA.1"/>
    </source>
</evidence>
<dbReference type="InterPro" id="IPR035940">
    <property type="entry name" value="CAP_sf"/>
</dbReference>
<dbReference type="Gene3D" id="3.40.33.10">
    <property type="entry name" value="CAP"/>
    <property type="match status" value="1"/>
</dbReference>
<organism evidence="3">
    <name type="scientific">Anopheles atroparvus</name>
    <name type="common">European mosquito</name>
    <dbReference type="NCBI Taxonomy" id="41427"/>
    <lineage>
        <taxon>Eukaryota</taxon>
        <taxon>Metazoa</taxon>
        <taxon>Ecdysozoa</taxon>
        <taxon>Arthropoda</taxon>
        <taxon>Hexapoda</taxon>
        <taxon>Insecta</taxon>
        <taxon>Pterygota</taxon>
        <taxon>Neoptera</taxon>
        <taxon>Endopterygota</taxon>
        <taxon>Diptera</taxon>
        <taxon>Nematocera</taxon>
        <taxon>Culicoidea</taxon>
        <taxon>Culicidae</taxon>
        <taxon>Anophelinae</taxon>
        <taxon>Anopheles</taxon>
    </lineage>
</organism>
<name>A0A182J1A2_ANOAO</name>
<dbReference type="AlphaFoldDB" id="A0A182J1A2"/>
<dbReference type="GO" id="GO:0005576">
    <property type="term" value="C:extracellular region"/>
    <property type="evidence" value="ECO:0007669"/>
    <property type="project" value="UniProtKB-SubCell"/>
</dbReference>
<sequence length="313" mass="35399">MVASPGGTWVRLIGGILMVLQHTTGETGHHLSSIFLSNGVNDYCVLSCPGRQAHTLCERPGAEAHTPKHCVNFQELLGSPELWTNILNAHNGVRNRFAVRFRVANMKKLVWDDELARMARFHLSSCDRYGQDPCARLSNENLFRRDHQNVRQNVAFVLERYLPRYYDLDVIRLWYMQKDETPSPRLESAGVGARAHAPQHVYQSVLNNYTLLTWAGLERVGCAAAKYRDGFQLVCNYFPFYTLQEPSAIRGPPASYCPRTFPLRSKIFDGLCTFEMDMGISAGTTTADVPTLWTSLLAKEVLLVLVLWSNVYV</sequence>